<dbReference type="InterPro" id="IPR014825">
    <property type="entry name" value="DNA_alkylation"/>
</dbReference>
<dbReference type="OrthoDB" id="9775346at2"/>
<dbReference type="RefSeq" id="WP_142081481.1">
    <property type="nucleotide sequence ID" value="NZ_VFPT01000001.1"/>
</dbReference>
<protein>
    <submittedName>
        <fullName evidence="1">3-methyladenine DNA glycosylase AlkD</fullName>
    </submittedName>
</protein>
<dbReference type="AlphaFoldDB" id="A0A543KEK0"/>
<reference evidence="1 2" key="1">
    <citation type="submission" date="2019-06" db="EMBL/GenBank/DDBJ databases">
        <title>Genomic Encyclopedia of Archaeal and Bacterial Type Strains, Phase II (KMG-II): from individual species to whole genera.</title>
        <authorList>
            <person name="Goeker M."/>
        </authorList>
    </citation>
    <scope>NUCLEOTIDE SEQUENCE [LARGE SCALE GENOMIC DNA]</scope>
    <source>
        <strain evidence="1 2">DSM 18423</strain>
    </source>
</reference>
<evidence type="ECO:0000313" key="2">
    <source>
        <dbReference type="Proteomes" id="UP000320582"/>
    </source>
</evidence>
<dbReference type="PANTHER" id="PTHR34070:SF1">
    <property type="entry name" value="DNA ALKYLATION REPAIR PROTEIN"/>
    <property type="match status" value="1"/>
</dbReference>
<evidence type="ECO:0000313" key="1">
    <source>
        <dbReference type="EMBL" id="TQM93516.1"/>
    </source>
</evidence>
<dbReference type="SUPFAM" id="SSF48371">
    <property type="entry name" value="ARM repeat"/>
    <property type="match status" value="1"/>
</dbReference>
<name>A0A543KEK0_9RHOB</name>
<dbReference type="InterPro" id="IPR016024">
    <property type="entry name" value="ARM-type_fold"/>
</dbReference>
<comment type="caution">
    <text evidence="1">The sequence shown here is derived from an EMBL/GenBank/DDBJ whole genome shotgun (WGS) entry which is preliminary data.</text>
</comment>
<sequence>MSTFQDMIATLSAMGDSTKAAEMAAYHKTARTFLGVPAAALDELARGLRADLDLAERCALAQELWQGEVHEGGILAAKLLTQARIRPDDAPVWDIISQWAQGFDSWALADAASIAGAKRLQAVPARLDAVDGWTQSANMWTRRAALVMTLPWARLPHPKADDLAVRERVLGWAEGYVPDRDRFIQKAIGWWLRELSRRDPDRVVQFLEGPGAALTKGAKTEAMRLIMPQ</sequence>
<dbReference type="CDD" id="cd06561">
    <property type="entry name" value="AlkD_like"/>
    <property type="match status" value="1"/>
</dbReference>
<keyword evidence="2" id="KW-1185">Reference proteome</keyword>
<accession>A0A543KEK0</accession>
<dbReference type="Pfam" id="PF08713">
    <property type="entry name" value="DNA_alkylation"/>
    <property type="match status" value="1"/>
</dbReference>
<gene>
    <name evidence="1" type="ORF">BD293_2152</name>
</gene>
<dbReference type="PANTHER" id="PTHR34070">
    <property type="entry name" value="ARMADILLO-TYPE FOLD"/>
    <property type="match status" value="1"/>
</dbReference>
<dbReference type="Gene3D" id="1.25.10.90">
    <property type="match status" value="1"/>
</dbReference>
<dbReference type="Proteomes" id="UP000320582">
    <property type="component" value="Unassembled WGS sequence"/>
</dbReference>
<organism evidence="1 2">
    <name type="scientific">Roseinatronobacter monicus</name>
    <dbReference type="NCBI Taxonomy" id="393481"/>
    <lineage>
        <taxon>Bacteria</taxon>
        <taxon>Pseudomonadati</taxon>
        <taxon>Pseudomonadota</taxon>
        <taxon>Alphaproteobacteria</taxon>
        <taxon>Rhodobacterales</taxon>
        <taxon>Paracoccaceae</taxon>
        <taxon>Roseinatronobacter</taxon>
    </lineage>
</organism>
<dbReference type="EMBL" id="VFPT01000001">
    <property type="protein sequence ID" value="TQM93516.1"/>
    <property type="molecule type" value="Genomic_DNA"/>
</dbReference>
<proteinExistence type="predicted"/>